<organism evidence="1 2">
    <name type="scientific">Clostridium intestinale</name>
    <dbReference type="NCBI Taxonomy" id="36845"/>
    <lineage>
        <taxon>Bacteria</taxon>
        <taxon>Bacillati</taxon>
        <taxon>Bacillota</taxon>
        <taxon>Clostridia</taxon>
        <taxon>Eubacteriales</taxon>
        <taxon>Clostridiaceae</taxon>
        <taxon>Clostridium</taxon>
    </lineage>
</organism>
<accession>A0A7D6ZJS1</accession>
<dbReference type="RefSeq" id="WP_181603613.1">
    <property type="nucleotide sequence ID" value="NZ_CP059378.1"/>
</dbReference>
<evidence type="ECO:0000313" key="1">
    <source>
        <dbReference type="EMBL" id="QLY82221.1"/>
    </source>
</evidence>
<dbReference type="Proteomes" id="UP000512286">
    <property type="component" value="Chromosome"/>
</dbReference>
<dbReference type="KEGG" id="cint:HZF06_11720"/>
<reference evidence="1 2" key="1">
    <citation type="submission" date="2020-07" db="EMBL/GenBank/DDBJ databases">
        <title>Electron transfer.</title>
        <authorList>
            <person name="Huang L."/>
            <person name="Liu X."/>
            <person name="Zhou S."/>
        </authorList>
    </citation>
    <scope>NUCLEOTIDE SEQUENCE [LARGE SCALE GENOMIC DNA]</scope>
    <source>
        <strain evidence="1 2">Lx1</strain>
    </source>
</reference>
<gene>
    <name evidence="1" type="ORF">HZF06_11720</name>
</gene>
<protein>
    <submittedName>
        <fullName evidence="1">Uncharacterized protein</fullName>
    </submittedName>
</protein>
<proteinExistence type="predicted"/>
<dbReference type="AlphaFoldDB" id="A0A7D6ZJS1"/>
<evidence type="ECO:0000313" key="2">
    <source>
        <dbReference type="Proteomes" id="UP000512286"/>
    </source>
</evidence>
<dbReference type="EMBL" id="CP059378">
    <property type="protein sequence ID" value="QLY82221.1"/>
    <property type="molecule type" value="Genomic_DNA"/>
</dbReference>
<name>A0A7D6ZJS1_9CLOT</name>
<sequence>MENKEVARVVELLKEDRTIETIFDIKEFRISKLCDISEKYNICVRDLLKYYEESLYK</sequence>